<feature type="transmembrane region" description="Helical" evidence="1">
    <location>
        <begin position="32"/>
        <end position="56"/>
    </location>
</feature>
<keyword evidence="1" id="KW-0472">Membrane</keyword>
<reference evidence="2 3" key="1">
    <citation type="journal article" date="2023" name="Proc. Natl. Acad. Sci. U.S.A.">
        <title>A global phylogenomic analysis of the shiitake genus Lentinula.</title>
        <authorList>
            <person name="Sierra-Patev S."/>
            <person name="Min B."/>
            <person name="Naranjo-Ortiz M."/>
            <person name="Looney B."/>
            <person name="Konkel Z."/>
            <person name="Slot J.C."/>
            <person name="Sakamoto Y."/>
            <person name="Steenwyk J.L."/>
            <person name="Rokas A."/>
            <person name="Carro J."/>
            <person name="Camarero S."/>
            <person name="Ferreira P."/>
            <person name="Molpeceres G."/>
            <person name="Ruiz-Duenas F.J."/>
            <person name="Serrano A."/>
            <person name="Henrissat B."/>
            <person name="Drula E."/>
            <person name="Hughes K.W."/>
            <person name="Mata J.L."/>
            <person name="Ishikawa N.K."/>
            <person name="Vargas-Isla R."/>
            <person name="Ushijima S."/>
            <person name="Smith C.A."/>
            <person name="Donoghue J."/>
            <person name="Ahrendt S."/>
            <person name="Andreopoulos W."/>
            <person name="He G."/>
            <person name="LaButti K."/>
            <person name="Lipzen A."/>
            <person name="Ng V."/>
            <person name="Riley R."/>
            <person name="Sandor L."/>
            <person name="Barry K."/>
            <person name="Martinez A.T."/>
            <person name="Xiao Y."/>
            <person name="Gibbons J.G."/>
            <person name="Terashima K."/>
            <person name="Grigoriev I.V."/>
            <person name="Hibbett D."/>
        </authorList>
    </citation>
    <scope>NUCLEOTIDE SEQUENCE [LARGE SCALE GENOMIC DNA]</scope>
    <source>
        <strain evidence="2 3">TFB7810</strain>
    </source>
</reference>
<sequence>MLRQIGWMKMIHFQNRANFLNYSELYISPEPVLAPLSNFLVATCNFTITYFFPLWFQQRTRKHKMINTILETFPFIGTVLISQIHKNSGWIQSWFSIIPMGFWKRSSVTDHAYCTTCTYMVIFQNRT</sequence>
<dbReference type="Proteomes" id="UP001142393">
    <property type="component" value="Unassembled WGS sequence"/>
</dbReference>
<evidence type="ECO:0000256" key="1">
    <source>
        <dbReference type="SAM" id="Phobius"/>
    </source>
</evidence>
<evidence type="ECO:0000313" key="3">
    <source>
        <dbReference type="Proteomes" id="UP001142393"/>
    </source>
</evidence>
<keyword evidence="1" id="KW-1133">Transmembrane helix</keyword>
<gene>
    <name evidence="2" type="ORF">DFH05DRAFT_634793</name>
</gene>
<protein>
    <submittedName>
        <fullName evidence="2">Uncharacterized protein</fullName>
    </submittedName>
</protein>
<dbReference type="EMBL" id="JANVFU010000002">
    <property type="protein sequence ID" value="KAJ3749077.1"/>
    <property type="molecule type" value="Genomic_DNA"/>
</dbReference>
<organism evidence="2 3">
    <name type="scientific">Lentinula detonsa</name>
    <dbReference type="NCBI Taxonomy" id="2804962"/>
    <lineage>
        <taxon>Eukaryota</taxon>
        <taxon>Fungi</taxon>
        <taxon>Dikarya</taxon>
        <taxon>Basidiomycota</taxon>
        <taxon>Agaricomycotina</taxon>
        <taxon>Agaricomycetes</taxon>
        <taxon>Agaricomycetidae</taxon>
        <taxon>Agaricales</taxon>
        <taxon>Marasmiineae</taxon>
        <taxon>Omphalotaceae</taxon>
        <taxon>Lentinula</taxon>
    </lineage>
</organism>
<dbReference type="AlphaFoldDB" id="A0A9W8P8H9"/>
<name>A0A9W8P8H9_9AGAR</name>
<evidence type="ECO:0000313" key="2">
    <source>
        <dbReference type="EMBL" id="KAJ3749077.1"/>
    </source>
</evidence>
<keyword evidence="1" id="KW-0812">Transmembrane</keyword>
<keyword evidence="3" id="KW-1185">Reference proteome</keyword>
<accession>A0A9W8P8H9</accession>
<proteinExistence type="predicted"/>
<comment type="caution">
    <text evidence="2">The sequence shown here is derived from an EMBL/GenBank/DDBJ whole genome shotgun (WGS) entry which is preliminary data.</text>
</comment>